<reference evidence="1 2" key="1">
    <citation type="submission" date="2024-01" db="EMBL/GenBank/DDBJ databases">
        <title>The complete chloroplast genome sequence of Lithospermum erythrorhizon: insights into the phylogenetic relationship among Boraginaceae species and the maternal lineages of purple gromwells.</title>
        <authorList>
            <person name="Okada T."/>
            <person name="Watanabe K."/>
        </authorList>
    </citation>
    <scope>NUCLEOTIDE SEQUENCE [LARGE SCALE GENOMIC DNA]</scope>
</reference>
<dbReference type="PANTHER" id="PTHR48475">
    <property type="entry name" value="RIBONUCLEASE H"/>
    <property type="match status" value="1"/>
</dbReference>
<proteinExistence type="predicted"/>
<protein>
    <recommendedName>
        <fullName evidence="3">Integrase catalytic domain-containing protein</fullName>
    </recommendedName>
</protein>
<dbReference type="PANTHER" id="PTHR48475:SF2">
    <property type="entry name" value="RIBONUCLEASE H"/>
    <property type="match status" value="1"/>
</dbReference>
<dbReference type="Gene3D" id="3.30.420.10">
    <property type="entry name" value="Ribonuclease H-like superfamily/Ribonuclease H"/>
    <property type="match status" value="1"/>
</dbReference>
<dbReference type="EMBL" id="BAABME010021181">
    <property type="protein sequence ID" value="GAA0162623.1"/>
    <property type="molecule type" value="Genomic_DNA"/>
</dbReference>
<evidence type="ECO:0000313" key="1">
    <source>
        <dbReference type="EMBL" id="GAA0162623.1"/>
    </source>
</evidence>
<evidence type="ECO:0008006" key="3">
    <source>
        <dbReference type="Google" id="ProtNLM"/>
    </source>
</evidence>
<dbReference type="Proteomes" id="UP001454036">
    <property type="component" value="Unassembled WGS sequence"/>
</dbReference>
<comment type="caution">
    <text evidence="1">The sequence shown here is derived from an EMBL/GenBank/DDBJ whole genome shotgun (WGS) entry which is preliminary data.</text>
</comment>
<sequence length="68" mass="8006">MCKFLGIEHCFAPVYYPQANGQVEVMNQTIFRGIKKNLLESRAKWYEELPRVVWSSHRQILQGRLILA</sequence>
<dbReference type="SUPFAM" id="SSF53098">
    <property type="entry name" value="Ribonuclease H-like"/>
    <property type="match status" value="1"/>
</dbReference>
<dbReference type="InterPro" id="IPR012337">
    <property type="entry name" value="RNaseH-like_sf"/>
</dbReference>
<dbReference type="AlphaFoldDB" id="A0AAV3QG42"/>
<accession>A0AAV3QG42</accession>
<gene>
    <name evidence="1" type="ORF">LIER_39447</name>
</gene>
<dbReference type="GO" id="GO:0003676">
    <property type="term" value="F:nucleic acid binding"/>
    <property type="evidence" value="ECO:0007669"/>
    <property type="project" value="InterPro"/>
</dbReference>
<keyword evidence="2" id="KW-1185">Reference proteome</keyword>
<organism evidence="1 2">
    <name type="scientific">Lithospermum erythrorhizon</name>
    <name type="common">Purple gromwell</name>
    <name type="synonym">Lithospermum officinale var. erythrorhizon</name>
    <dbReference type="NCBI Taxonomy" id="34254"/>
    <lineage>
        <taxon>Eukaryota</taxon>
        <taxon>Viridiplantae</taxon>
        <taxon>Streptophyta</taxon>
        <taxon>Embryophyta</taxon>
        <taxon>Tracheophyta</taxon>
        <taxon>Spermatophyta</taxon>
        <taxon>Magnoliopsida</taxon>
        <taxon>eudicotyledons</taxon>
        <taxon>Gunneridae</taxon>
        <taxon>Pentapetalae</taxon>
        <taxon>asterids</taxon>
        <taxon>lamiids</taxon>
        <taxon>Boraginales</taxon>
        <taxon>Boraginaceae</taxon>
        <taxon>Boraginoideae</taxon>
        <taxon>Lithospermeae</taxon>
        <taxon>Lithospermum</taxon>
    </lineage>
</organism>
<name>A0AAV3QG42_LITER</name>
<dbReference type="InterPro" id="IPR036397">
    <property type="entry name" value="RNaseH_sf"/>
</dbReference>
<evidence type="ECO:0000313" key="2">
    <source>
        <dbReference type="Proteomes" id="UP001454036"/>
    </source>
</evidence>